<name>A0AA36E5S0_LACSI</name>
<dbReference type="PROSITE" id="PS50891">
    <property type="entry name" value="LOB"/>
    <property type="match status" value="1"/>
</dbReference>
<evidence type="ECO:0000256" key="1">
    <source>
        <dbReference type="ARBA" id="ARBA00005474"/>
    </source>
</evidence>
<dbReference type="EMBL" id="OX465080">
    <property type="protein sequence ID" value="CAI9283243.1"/>
    <property type="molecule type" value="Genomic_DNA"/>
</dbReference>
<protein>
    <recommendedName>
        <fullName evidence="2">LOB domain-containing protein</fullName>
    </recommendedName>
</protein>
<comment type="similarity">
    <text evidence="1">Belongs to the LOB domain-containing protein family.</text>
</comment>
<accession>A0AA36E5S0</accession>
<dbReference type="Pfam" id="PF03195">
    <property type="entry name" value="LOB"/>
    <property type="match status" value="1"/>
</dbReference>
<dbReference type="PANTHER" id="PTHR31301:SF185">
    <property type="entry name" value="LOB DOMAIN-CONTAINING PROTEIN-RELATED"/>
    <property type="match status" value="1"/>
</dbReference>
<keyword evidence="4" id="KW-1185">Reference proteome</keyword>
<dbReference type="Proteomes" id="UP001177003">
    <property type="component" value="Chromosome 4"/>
</dbReference>
<gene>
    <name evidence="3" type="ORF">LSALG_LOCUS22846</name>
</gene>
<dbReference type="InterPro" id="IPR004883">
    <property type="entry name" value="LOB"/>
</dbReference>
<sequence length="199" mass="23149">MTTKHRSHHSCAACRFSRRCCPVDCPFAPYFPADQPQIFRYVHRLYGTGKILRILNLLNDNLQKQEAMISIKYESYIRHINPVDGCYGVTVYLQQKLVNMMRQLQYVRLLLDFHRRNNHDQIQDPPVKNEIINDQSVGGSSNTTTDQTIYENDQGFSFVGLSDRNANEVVSRRMESPSKNLDDKEITNDDLMRILSDFD</sequence>
<proteinExistence type="inferred from homology"/>
<feature type="domain" description="LOB" evidence="2">
    <location>
        <begin position="9"/>
        <end position="111"/>
    </location>
</feature>
<organism evidence="3 4">
    <name type="scientific">Lactuca saligna</name>
    <name type="common">Willowleaf lettuce</name>
    <dbReference type="NCBI Taxonomy" id="75948"/>
    <lineage>
        <taxon>Eukaryota</taxon>
        <taxon>Viridiplantae</taxon>
        <taxon>Streptophyta</taxon>
        <taxon>Embryophyta</taxon>
        <taxon>Tracheophyta</taxon>
        <taxon>Spermatophyta</taxon>
        <taxon>Magnoliopsida</taxon>
        <taxon>eudicotyledons</taxon>
        <taxon>Gunneridae</taxon>
        <taxon>Pentapetalae</taxon>
        <taxon>asterids</taxon>
        <taxon>campanulids</taxon>
        <taxon>Asterales</taxon>
        <taxon>Asteraceae</taxon>
        <taxon>Cichorioideae</taxon>
        <taxon>Cichorieae</taxon>
        <taxon>Lactucinae</taxon>
        <taxon>Lactuca</taxon>
    </lineage>
</organism>
<evidence type="ECO:0000313" key="4">
    <source>
        <dbReference type="Proteomes" id="UP001177003"/>
    </source>
</evidence>
<evidence type="ECO:0000313" key="3">
    <source>
        <dbReference type="EMBL" id="CAI9283243.1"/>
    </source>
</evidence>
<reference evidence="3" key="1">
    <citation type="submission" date="2023-04" db="EMBL/GenBank/DDBJ databases">
        <authorList>
            <person name="Vijverberg K."/>
            <person name="Xiong W."/>
            <person name="Schranz E."/>
        </authorList>
    </citation>
    <scope>NUCLEOTIDE SEQUENCE</scope>
</reference>
<evidence type="ECO:0000259" key="2">
    <source>
        <dbReference type="PROSITE" id="PS50891"/>
    </source>
</evidence>
<dbReference type="AlphaFoldDB" id="A0AA36E5S0"/>
<dbReference type="PANTHER" id="PTHR31301">
    <property type="entry name" value="LOB DOMAIN-CONTAINING PROTEIN 4-RELATED"/>
    <property type="match status" value="1"/>
</dbReference>